<accession>A0A2T3BC98</accession>
<organism evidence="3 4">
    <name type="scientific">Amorphotheca resinae ATCC 22711</name>
    <dbReference type="NCBI Taxonomy" id="857342"/>
    <lineage>
        <taxon>Eukaryota</taxon>
        <taxon>Fungi</taxon>
        <taxon>Dikarya</taxon>
        <taxon>Ascomycota</taxon>
        <taxon>Pezizomycotina</taxon>
        <taxon>Leotiomycetes</taxon>
        <taxon>Helotiales</taxon>
        <taxon>Amorphothecaceae</taxon>
        <taxon>Amorphotheca</taxon>
    </lineage>
</organism>
<dbReference type="InterPro" id="IPR001810">
    <property type="entry name" value="F-box_dom"/>
</dbReference>
<keyword evidence="4" id="KW-1185">Reference proteome</keyword>
<dbReference type="GeneID" id="36577981"/>
<feature type="compositionally biased region" description="Pro residues" evidence="1">
    <location>
        <begin position="333"/>
        <end position="354"/>
    </location>
</feature>
<dbReference type="SMART" id="SM00256">
    <property type="entry name" value="FBOX"/>
    <property type="match status" value="1"/>
</dbReference>
<dbReference type="STRING" id="857342.A0A2T3BC98"/>
<gene>
    <name evidence="3" type="ORF">M430DRAFT_95643</name>
</gene>
<evidence type="ECO:0000313" key="4">
    <source>
        <dbReference type="Proteomes" id="UP000241818"/>
    </source>
</evidence>
<feature type="compositionally biased region" description="Acidic residues" evidence="1">
    <location>
        <begin position="937"/>
        <end position="946"/>
    </location>
</feature>
<sequence length="981" mass="107488">MATSSTSISGPGSLPASAKKSILDLPSETQKDIFKHASTTDLLALSLVSKHFRDIAAGQLYRSFHIVFPDQDDPLSNSPIDSLAGGLDTFVTSDYNYAKYLKEIILEPLSGGEKGERAYANFLYDTSCGKFMNTMLLMALRKATALETFKWDIRVELSREVFKTLHGIKALQHVHLRMQAGRSIHHASSPAASHSNTPPLVATSNPTPAPPPHSVAVGLPLFAQLHAGSFSNQLGAGSILASKSPKTDINVSLSRTRKVQPTFSGFKNLKTLEILDMDTLEYISEIRECVNNSSATMNTLKLSFSEALACKSRKPIPETPSDSDSDQDDGFPSMPPPPIFPSMMPPPGPPPPSGLAPLGTTDINTPSKPLKAQEEKKRQEAVLGRIFGLESVKAKHMPSQHVEPEKKPTEDFKNLIESLAPLASLMNLLMAAVNDGCRSEIAGPGKEIIDKITKAAKSYLDASKESKVPGAKSSLVEIPKTNTTKATSSSSTTDANDGSQLSVPMSDAVKPGLFDEPETKTKKANPDIANPDDIDVEAPEEQELVDESGPQQDTAEILGQDADASIVDESTNQTLDTINSSTNVRDQEHKVTAGTSYMYDALLKEKVDMIKQIEELNAQSASGEIHESNYQKLGSRLNARVEWITSHLEELGRLKKVKAGTDELANEEAQMSEYIRNTRGLTLQRLAIYLIPVKASVLYRAIDLTVLQEITLLNVGPQTPFWNVLEKENRVSPLPLRKIHTDNVTLPFLTLVNHLECVEELLLLERKSNPRVESTTAKTTVTMDQIRHQALKKHASTLKVLMIRNDASLAWDLNIKSAMLLCRHAKQLEELAVSFGTRTMHTLLQFITGLTNLRALHTIQFRHEDPCMWVMREFRKFAVDSISHSPEMKLEYLALDLTVERLVRRPPTKEAGKKAKGKEKDGGLSTSVGTANGEATEGSDSDEDEEVGGKTGLKVETIDGIRFSDIDGVRIFEKDVLGGRL</sequence>
<dbReference type="PROSITE" id="PS50181">
    <property type="entry name" value="FBOX"/>
    <property type="match status" value="1"/>
</dbReference>
<evidence type="ECO:0000259" key="2">
    <source>
        <dbReference type="PROSITE" id="PS50181"/>
    </source>
</evidence>
<feature type="region of interest" description="Disordered" evidence="1">
    <location>
        <begin position="906"/>
        <end position="952"/>
    </location>
</feature>
<feature type="region of interest" description="Disordered" evidence="1">
    <location>
        <begin position="313"/>
        <end position="377"/>
    </location>
</feature>
<feature type="domain" description="F-box" evidence="2">
    <location>
        <begin position="19"/>
        <end position="64"/>
    </location>
</feature>
<feature type="region of interest" description="Disordered" evidence="1">
    <location>
        <begin position="185"/>
        <end position="209"/>
    </location>
</feature>
<dbReference type="Pfam" id="PF12937">
    <property type="entry name" value="F-box-like"/>
    <property type="match status" value="1"/>
</dbReference>
<feature type="compositionally biased region" description="Basic and acidic residues" evidence="1">
    <location>
        <begin position="906"/>
        <end position="922"/>
    </location>
</feature>
<dbReference type="RefSeq" id="XP_024724540.1">
    <property type="nucleotide sequence ID" value="XM_024869900.1"/>
</dbReference>
<evidence type="ECO:0000313" key="3">
    <source>
        <dbReference type="EMBL" id="PSS25941.1"/>
    </source>
</evidence>
<evidence type="ECO:0000256" key="1">
    <source>
        <dbReference type="SAM" id="MobiDB-lite"/>
    </source>
</evidence>
<reference evidence="3 4" key="1">
    <citation type="journal article" date="2018" name="New Phytol.">
        <title>Comparative genomics and transcriptomics depict ericoid mycorrhizal fungi as versatile saprotrophs and plant mutualists.</title>
        <authorList>
            <person name="Martino E."/>
            <person name="Morin E."/>
            <person name="Grelet G.A."/>
            <person name="Kuo A."/>
            <person name="Kohler A."/>
            <person name="Daghino S."/>
            <person name="Barry K.W."/>
            <person name="Cichocki N."/>
            <person name="Clum A."/>
            <person name="Dockter R.B."/>
            <person name="Hainaut M."/>
            <person name="Kuo R.C."/>
            <person name="LaButti K."/>
            <person name="Lindahl B.D."/>
            <person name="Lindquist E.A."/>
            <person name="Lipzen A."/>
            <person name="Khouja H.R."/>
            <person name="Magnuson J."/>
            <person name="Murat C."/>
            <person name="Ohm R.A."/>
            <person name="Singer S.W."/>
            <person name="Spatafora J.W."/>
            <person name="Wang M."/>
            <person name="Veneault-Fourrey C."/>
            <person name="Henrissat B."/>
            <person name="Grigoriev I.V."/>
            <person name="Martin F.M."/>
            <person name="Perotto S."/>
        </authorList>
    </citation>
    <scope>NUCLEOTIDE SEQUENCE [LARGE SCALE GENOMIC DNA]</scope>
    <source>
        <strain evidence="3 4">ATCC 22711</strain>
    </source>
</reference>
<dbReference type="EMBL" id="KZ679007">
    <property type="protein sequence ID" value="PSS25941.1"/>
    <property type="molecule type" value="Genomic_DNA"/>
</dbReference>
<dbReference type="SUPFAM" id="SSF81383">
    <property type="entry name" value="F-box domain"/>
    <property type="match status" value="1"/>
</dbReference>
<dbReference type="OrthoDB" id="4200124at2759"/>
<feature type="compositionally biased region" description="Low complexity" evidence="1">
    <location>
        <begin position="186"/>
        <end position="195"/>
    </location>
</feature>
<feature type="compositionally biased region" description="Low complexity" evidence="1">
    <location>
        <begin position="480"/>
        <end position="497"/>
    </location>
</feature>
<name>A0A2T3BC98_AMORE</name>
<dbReference type="InterPro" id="IPR036047">
    <property type="entry name" value="F-box-like_dom_sf"/>
</dbReference>
<proteinExistence type="predicted"/>
<feature type="region of interest" description="Disordered" evidence="1">
    <location>
        <begin position="462"/>
        <end position="533"/>
    </location>
</feature>
<feature type="compositionally biased region" description="Polar residues" evidence="1">
    <location>
        <begin position="196"/>
        <end position="206"/>
    </location>
</feature>
<protein>
    <recommendedName>
        <fullName evidence="2">F-box domain-containing protein</fullName>
    </recommendedName>
</protein>
<dbReference type="InParanoid" id="A0A2T3BC98"/>
<dbReference type="Proteomes" id="UP000241818">
    <property type="component" value="Unassembled WGS sequence"/>
</dbReference>
<dbReference type="AlphaFoldDB" id="A0A2T3BC98"/>